<dbReference type="OrthoDB" id="8116329at2"/>
<feature type="domain" description="N-acetyltransferase" evidence="1">
    <location>
        <begin position="1"/>
        <end position="178"/>
    </location>
</feature>
<keyword evidence="3" id="KW-1185">Reference proteome</keyword>
<dbReference type="Pfam" id="PF00583">
    <property type="entry name" value="Acetyltransf_1"/>
    <property type="match status" value="1"/>
</dbReference>
<gene>
    <name evidence="2" type="ORF">SG0102_03830</name>
</gene>
<evidence type="ECO:0000313" key="3">
    <source>
        <dbReference type="Proteomes" id="UP000268059"/>
    </source>
</evidence>
<sequence length="178" mass="20541">MKIIEYQACYKKQVEHIAMMTSSKAMVDPIHAKFTLAMYADPYLDHGIAYLIEDQGSIYGYILCASNYLSFMSHKKEILNKMPPAYHKRALKEWNIYAKYQEHYPAHLHIDLLKETRGMHLGTQLMQTLIQKLKEEHVEGLMLGVSLENKAAIAFYTKNGFHILEQDEVSVVMGLCLK</sequence>
<dbReference type="RefSeq" id="WP_125118399.1">
    <property type="nucleotide sequence ID" value="NZ_AP019309.1"/>
</dbReference>
<reference evidence="2 3" key="1">
    <citation type="submission" date="2018-11" db="EMBL/GenBank/DDBJ databases">
        <title>Novel Erysipelotrichaceae bacterium isolated from small intestine of a swine.</title>
        <authorList>
            <person name="Kim J.S."/>
            <person name="Choe H."/>
            <person name="Lee Y.R."/>
            <person name="Kim K.M."/>
            <person name="Park D.S."/>
        </authorList>
    </citation>
    <scope>NUCLEOTIDE SEQUENCE [LARGE SCALE GENOMIC DNA]</scope>
    <source>
        <strain evidence="2 3">SG0102</strain>
    </source>
</reference>
<evidence type="ECO:0000313" key="2">
    <source>
        <dbReference type="EMBL" id="BBH25449.1"/>
    </source>
</evidence>
<accession>A0A3G9JQX9</accession>
<name>A0A3G9JQX9_9FIRM</name>
<dbReference type="Gene3D" id="3.40.630.30">
    <property type="match status" value="1"/>
</dbReference>
<dbReference type="InterPro" id="IPR000182">
    <property type="entry name" value="GNAT_dom"/>
</dbReference>
<dbReference type="AlphaFoldDB" id="A0A3G9JQX9"/>
<dbReference type="InterPro" id="IPR016181">
    <property type="entry name" value="Acyl_CoA_acyltransferase"/>
</dbReference>
<dbReference type="SUPFAM" id="SSF55729">
    <property type="entry name" value="Acyl-CoA N-acyltransferases (Nat)"/>
    <property type="match status" value="1"/>
</dbReference>
<organism evidence="2 3">
    <name type="scientific">Intestinibaculum porci</name>
    <dbReference type="NCBI Taxonomy" id="2487118"/>
    <lineage>
        <taxon>Bacteria</taxon>
        <taxon>Bacillati</taxon>
        <taxon>Bacillota</taxon>
        <taxon>Erysipelotrichia</taxon>
        <taxon>Erysipelotrichales</taxon>
        <taxon>Erysipelotrichaceae</taxon>
        <taxon>Intestinibaculum</taxon>
    </lineage>
</organism>
<dbReference type="InParanoid" id="A0A3G9JQX9"/>
<protein>
    <recommendedName>
        <fullName evidence="1">N-acetyltransferase domain-containing protein</fullName>
    </recommendedName>
</protein>
<dbReference type="KEGG" id="ebm:SG0102_03830"/>
<dbReference type="GO" id="GO:0016747">
    <property type="term" value="F:acyltransferase activity, transferring groups other than amino-acyl groups"/>
    <property type="evidence" value="ECO:0007669"/>
    <property type="project" value="InterPro"/>
</dbReference>
<dbReference type="Proteomes" id="UP000268059">
    <property type="component" value="Chromosome"/>
</dbReference>
<dbReference type="EMBL" id="AP019309">
    <property type="protein sequence ID" value="BBH25449.1"/>
    <property type="molecule type" value="Genomic_DNA"/>
</dbReference>
<evidence type="ECO:0000259" key="1">
    <source>
        <dbReference type="PROSITE" id="PS51186"/>
    </source>
</evidence>
<proteinExistence type="predicted"/>
<dbReference type="PROSITE" id="PS51186">
    <property type="entry name" value="GNAT"/>
    <property type="match status" value="1"/>
</dbReference>